<evidence type="ECO:0000256" key="3">
    <source>
        <dbReference type="ARBA" id="ARBA00022679"/>
    </source>
</evidence>
<feature type="active site" evidence="4">
    <location>
        <position position="137"/>
    </location>
</feature>
<evidence type="ECO:0000313" key="7">
    <source>
        <dbReference type="Proteomes" id="UP001152320"/>
    </source>
</evidence>
<comment type="function">
    <text evidence="5">Catalyzes the biosynthesis of guanidinoacetate, the immediate precursor of creatine. Creatine plays a vital role in energy metabolism in muscle tissues. May play a role in embryonic and central nervous system development.</text>
</comment>
<dbReference type="GO" id="GO:0015068">
    <property type="term" value="F:glycine amidinotransferase activity"/>
    <property type="evidence" value="ECO:0007669"/>
    <property type="project" value="UniProtKB-UniRule"/>
</dbReference>
<keyword evidence="3 5" id="KW-0808">Transferase</keyword>
<comment type="subunit">
    <text evidence="5">Homodimer.</text>
</comment>
<protein>
    <recommendedName>
        <fullName evidence="5">Glycine amidinotransferase</fullName>
        <ecNumber evidence="5">2.1.4.1</ecNumber>
    </recommendedName>
    <alternativeName>
        <fullName evidence="5">L-arginine:glycine amidinotransferase</fullName>
    </alternativeName>
</protein>
<keyword evidence="5" id="KW-0999">Mitochondrion inner membrane</keyword>
<dbReference type="OrthoDB" id="10264242at2759"/>
<comment type="subcellular location">
    <subcellularLocation>
        <location evidence="5">Mitochondrion inner membrane</location>
    </subcellularLocation>
</comment>
<dbReference type="EC" id="2.1.4.1" evidence="5"/>
<comment type="pathway">
    <text evidence="1 5">Amine and polyamine biosynthesis; creatine biosynthesis; creatine from L-arginine and glycine: step 1/2.</text>
</comment>
<comment type="caution">
    <text evidence="6">The sequence shown here is derived from an EMBL/GenBank/DDBJ whole genome shotgun (WGS) entry which is preliminary data.</text>
</comment>
<dbReference type="Proteomes" id="UP001152320">
    <property type="component" value="Chromosome 10"/>
</dbReference>
<proteinExistence type="inferred from homology"/>
<dbReference type="Gene3D" id="3.75.10.10">
    <property type="entry name" value="L-arginine/glycine Amidinotransferase, Chain A"/>
    <property type="match status" value="1"/>
</dbReference>
<evidence type="ECO:0000256" key="5">
    <source>
        <dbReference type="RuleBase" id="RU367092"/>
    </source>
</evidence>
<dbReference type="InterPro" id="IPR033195">
    <property type="entry name" value="AmidinoTrfase"/>
</dbReference>
<evidence type="ECO:0000256" key="2">
    <source>
        <dbReference type="ARBA" id="ARBA00006943"/>
    </source>
</evidence>
<dbReference type="GO" id="GO:0006601">
    <property type="term" value="P:creatine biosynthetic process"/>
    <property type="evidence" value="ECO:0007669"/>
    <property type="project" value="UniProtKB-UniRule"/>
</dbReference>
<dbReference type="EMBL" id="JAIZAY010000010">
    <property type="protein sequence ID" value="KAJ8035016.1"/>
    <property type="molecule type" value="Genomic_DNA"/>
</dbReference>
<feature type="active site" evidence="4">
    <location>
        <position position="88"/>
    </location>
</feature>
<evidence type="ECO:0000256" key="1">
    <source>
        <dbReference type="ARBA" id="ARBA00004858"/>
    </source>
</evidence>
<dbReference type="GO" id="GO:0005743">
    <property type="term" value="C:mitochondrial inner membrane"/>
    <property type="evidence" value="ECO:0007669"/>
    <property type="project" value="UniProtKB-SubCell"/>
</dbReference>
<dbReference type="SUPFAM" id="SSF55909">
    <property type="entry name" value="Pentein"/>
    <property type="match status" value="1"/>
</dbReference>
<keyword evidence="7" id="KW-1185">Reference proteome</keyword>
<evidence type="ECO:0000256" key="4">
    <source>
        <dbReference type="PIRSR" id="PIRSR633195-1"/>
    </source>
</evidence>
<keyword evidence="5" id="KW-0496">Mitochondrion</keyword>
<sequence>MPRDILLVVGEEIIECPMAWRSRFFEYRAYRRLLKEYFKAGAQWTTPPKPLMCDELYNTVNSFETQEARNCQAEEGIYVTTEFEPCFDAADFMRAGRDIFVQRSQVTNMMGIEWMKRHLEPQYTLHILSFRDANPLHIDSTFNVIGPGLLLINPTRPCHQIAMFENAGWRIVEAPPPTVPKDHPMWLASRWLSCNVLMLDPKRVIIEENELPTIKLFESLGISTIKLPMRFAFSLGGGFHCWTCDVRRRGVLESYL</sequence>
<dbReference type="AlphaFoldDB" id="A0A9Q1BYX7"/>
<dbReference type="PANTHER" id="PTHR10488">
    <property type="entry name" value="GLYCINE AMIDINOTRANSFERASE, MITOCHONDRIAL"/>
    <property type="match status" value="1"/>
</dbReference>
<reference evidence="6" key="1">
    <citation type="submission" date="2021-10" db="EMBL/GenBank/DDBJ databases">
        <title>Tropical sea cucumber genome reveals ecological adaptation and Cuvierian tubules defense mechanism.</title>
        <authorList>
            <person name="Chen T."/>
        </authorList>
    </citation>
    <scope>NUCLEOTIDE SEQUENCE</scope>
    <source>
        <strain evidence="6">Nanhai2018</strain>
        <tissue evidence="6">Muscle</tissue>
    </source>
</reference>
<dbReference type="PANTHER" id="PTHR10488:SF1">
    <property type="entry name" value="GLYCINE AMIDINOTRANSFERASE, MITOCHONDRIAL"/>
    <property type="match status" value="1"/>
</dbReference>
<name>A0A9Q1BYX7_HOLLE</name>
<accession>A0A9Q1BYX7</accession>
<comment type="similarity">
    <text evidence="2 5">Belongs to the amidinotransferase family.</text>
</comment>
<dbReference type="GO" id="GO:0005758">
    <property type="term" value="C:mitochondrial intermembrane space"/>
    <property type="evidence" value="ECO:0007669"/>
    <property type="project" value="TreeGrafter"/>
</dbReference>
<keyword evidence="5" id="KW-0472">Membrane</keyword>
<gene>
    <name evidence="6" type="ORF">HOLleu_22090</name>
</gene>
<evidence type="ECO:0000313" key="6">
    <source>
        <dbReference type="EMBL" id="KAJ8035016.1"/>
    </source>
</evidence>
<feature type="active site" description="Amidino-cysteine intermediate" evidence="4">
    <location>
        <position position="241"/>
    </location>
</feature>
<comment type="catalytic activity">
    <reaction evidence="5">
        <text>L-arginine + glycine = guanidinoacetate + L-ornithine</text>
        <dbReference type="Rhea" id="RHEA:13201"/>
        <dbReference type="ChEBI" id="CHEBI:32682"/>
        <dbReference type="ChEBI" id="CHEBI:46911"/>
        <dbReference type="ChEBI" id="CHEBI:57305"/>
        <dbReference type="ChEBI" id="CHEBI:57742"/>
        <dbReference type="EC" id="2.1.4.1"/>
    </reaction>
</comment>
<organism evidence="6 7">
    <name type="scientific">Holothuria leucospilota</name>
    <name type="common">Black long sea cucumber</name>
    <name type="synonym">Mertensiothuria leucospilota</name>
    <dbReference type="NCBI Taxonomy" id="206669"/>
    <lineage>
        <taxon>Eukaryota</taxon>
        <taxon>Metazoa</taxon>
        <taxon>Echinodermata</taxon>
        <taxon>Eleutherozoa</taxon>
        <taxon>Echinozoa</taxon>
        <taxon>Holothuroidea</taxon>
        <taxon>Aspidochirotacea</taxon>
        <taxon>Aspidochirotida</taxon>
        <taxon>Holothuriidae</taxon>
        <taxon>Holothuria</taxon>
    </lineage>
</organism>